<feature type="domain" description="F-box" evidence="2">
    <location>
        <begin position="38"/>
        <end position="86"/>
    </location>
</feature>
<gene>
    <name evidence="3" type="ORF">Ccrd_022230</name>
</gene>
<dbReference type="Gramene" id="KVH99534">
    <property type="protein sequence ID" value="KVH99534"/>
    <property type="gene ID" value="Ccrd_022230"/>
</dbReference>
<dbReference type="InterPro" id="IPR001810">
    <property type="entry name" value="F-box_dom"/>
</dbReference>
<proteinExistence type="predicted"/>
<evidence type="ECO:0000256" key="1">
    <source>
        <dbReference type="SAM" id="MobiDB-lite"/>
    </source>
</evidence>
<accession>A0A118JZ53</accession>
<dbReference type="Proteomes" id="UP000243975">
    <property type="component" value="Unassembled WGS sequence"/>
</dbReference>
<organism evidence="3 4">
    <name type="scientific">Cynara cardunculus var. scolymus</name>
    <name type="common">Globe artichoke</name>
    <name type="synonym">Cynara scolymus</name>
    <dbReference type="NCBI Taxonomy" id="59895"/>
    <lineage>
        <taxon>Eukaryota</taxon>
        <taxon>Viridiplantae</taxon>
        <taxon>Streptophyta</taxon>
        <taxon>Embryophyta</taxon>
        <taxon>Tracheophyta</taxon>
        <taxon>Spermatophyta</taxon>
        <taxon>Magnoliopsida</taxon>
        <taxon>eudicotyledons</taxon>
        <taxon>Gunneridae</taxon>
        <taxon>Pentapetalae</taxon>
        <taxon>asterids</taxon>
        <taxon>campanulids</taxon>
        <taxon>Asterales</taxon>
        <taxon>Asteraceae</taxon>
        <taxon>Carduoideae</taxon>
        <taxon>Cardueae</taxon>
        <taxon>Carduinae</taxon>
        <taxon>Cynara</taxon>
    </lineage>
</organism>
<protein>
    <submittedName>
        <fullName evidence="3">F-box domain, cyclin-like protein</fullName>
    </submittedName>
</protein>
<name>A0A118JZ53_CYNCS</name>
<dbReference type="Gene3D" id="1.20.1280.50">
    <property type="match status" value="1"/>
</dbReference>
<evidence type="ECO:0000259" key="2">
    <source>
        <dbReference type="PROSITE" id="PS50181"/>
    </source>
</evidence>
<reference evidence="3 4" key="1">
    <citation type="journal article" date="2016" name="Sci. Rep.">
        <title>The genome sequence of the outbreeding globe artichoke constructed de novo incorporating a phase-aware low-pass sequencing strategy of F1 progeny.</title>
        <authorList>
            <person name="Scaglione D."/>
            <person name="Reyes-Chin-Wo S."/>
            <person name="Acquadro A."/>
            <person name="Froenicke L."/>
            <person name="Portis E."/>
            <person name="Beitel C."/>
            <person name="Tirone M."/>
            <person name="Mauro R."/>
            <person name="Lo Monaco A."/>
            <person name="Mauromicale G."/>
            <person name="Faccioli P."/>
            <person name="Cattivelli L."/>
            <person name="Rieseberg L."/>
            <person name="Michelmore R."/>
            <person name="Lanteri S."/>
        </authorList>
    </citation>
    <scope>NUCLEOTIDE SEQUENCE [LARGE SCALE GENOMIC DNA]</scope>
    <source>
        <strain evidence="3">2C</strain>
    </source>
</reference>
<sequence length="378" mass="41523">MASPMLTGLPTPFSIDPPLSFRSIITVSVMESLPENATDGFDRLPDPIILTIFNNISDIKTLIRCRAVSRRFNSLVPQSDSLLLRVDRVISSADSDDDGDTSSVIGFIKSIVKSIQDLISPPTGHTLQSTSSPHQSQNSPAMILRGFERIKELEIELPTGDLRLEKRAGIKWKAEFGKTLKSCVILGFRCVGVGESDLGGGGGLKTRVVWTISALIAASARHYMVKEIVKENVHLSKLIVKDREGEGTVVMNESGIKEFREDKAENQDEEEGQHGNVNGGGVWWRSNRTRVPAVWMRMRHEAKLELSNGVTMEGATLVVVRPTSNAIGVAGATAEEAEEEQRWDEGLVAAGRGFDGMYGEAVEKLIKRRSYLLEMNSF</sequence>
<dbReference type="CDD" id="cd09917">
    <property type="entry name" value="F-box_SF"/>
    <property type="match status" value="1"/>
</dbReference>
<dbReference type="InterPro" id="IPR044809">
    <property type="entry name" value="AUF1-like"/>
</dbReference>
<evidence type="ECO:0000313" key="4">
    <source>
        <dbReference type="Proteomes" id="UP000243975"/>
    </source>
</evidence>
<dbReference type="PROSITE" id="PS50181">
    <property type="entry name" value="FBOX"/>
    <property type="match status" value="1"/>
</dbReference>
<dbReference type="EMBL" id="LEKV01003455">
    <property type="protein sequence ID" value="KVH99534.1"/>
    <property type="molecule type" value="Genomic_DNA"/>
</dbReference>
<dbReference type="OMA" id="TRHYLMR"/>
<dbReference type="STRING" id="59895.A0A118JZ53"/>
<dbReference type="InterPro" id="IPR036047">
    <property type="entry name" value="F-box-like_dom_sf"/>
</dbReference>
<dbReference type="PANTHER" id="PTHR31215">
    <property type="entry name" value="OS05G0510400 PROTEIN-RELATED"/>
    <property type="match status" value="1"/>
</dbReference>
<dbReference type="SUPFAM" id="SSF81383">
    <property type="entry name" value="F-box domain"/>
    <property type="match status" value="1"/>
</dbReference>
<evidence type="ECO:0000313" key="3">
    <source>
        <dbReference type="EMBL" id="KVH99534.1"/>
    </source>
</evidence>
<dbReference type="Pfam" id="PF12937">
    <property type="entry name" value="F-box-like"/>
    <property type="match status" value="1"/>
</dbReference>
<comment type="caution">
    <text evidence="3">The sequence shown here is derived from an EMBL/GenBank/DDBJ whole genome shotgun (WGS) entry which is preliminary data.</text>
</comment>
<dbReference type="AlphaFoldDB" id="A0A118JZ53"/>
<keyword evidence="4" id="KW-1185">Reference proteome</keyword>
<feature type="region of interest" description="Disordered" evidence="1">
    <location>
        <begin position="260"/>
        <end position="281"/>
    </location>
</feature>